<gene>
    <name evidence="1" type="ORF">IHE45_08G135300</name>
</gene>
<dbReference type="EC" id="1.1.5.2" evidence="1"/>
<keyword evidence="2" id="KW-1185">Reference proteome</keyword>
<evidence type="ECO:0000313" key="1">
    <source>
        <dbReference type="EMBL" id="KAH7675455.1"/>
    </source>
</evidence>
<proteinExistence type="predicted"/>
<evidence type="ECO:0000313" key="2">
    <source>
        <dbReference type="Proteomes" id="UP000827976"/>
    </source>
</evidence>
<name>A0ACB7VN22_DIOAL</name>
<accession>A0ACB7VN22</accession>
<organism evidence="1 2">
    <name type="scientific">Dioscorea alata</name>
    <name type="common">Purple yam</name>
    <dbReference type="NCBI Taxonomy" id="55571"/>
    <lineage>
        <taxon>Eukaryota</taxon>
        <taxon>Viridiplantae</taxon>
        <taxon>Streptophyta</taxon>
        <taxon>Embryophyta</taxon>
        <taxon>Tracheophyta</taxon>
        <taxon>Spermatophyta</taxon>
        <taxon>Magnoliopsida</taxon>
        <taxon>Liliopsida</taxon>
        <taxon>Dioscoreales</taxon>
        <taxon>Dioscoreaceae</taxon>
        <taxon>Dioscorea</taxon>
    </lineage>
</organism>
<sequence>METTFMVSFLLLLFLPITSFAFPLCTNSIAPVTLKAPLAFCSYNGSSCCDATDDANLQKKFQSMNISDSACGSLVKAILCTKCNPFSAELFGVESNIRTVPLLCNSTASVSSTQSKDAASNFCAQVWDTCKGISIRNSPFAPSLQGSTGVPVSSSKLIDLWQSNSDFCESFGGSSDDTSVCFDGNSVSFNTTPDSPPKGVCLERIHNGSYISMSAHPDGSNRVFLSNQAGMIWLATVPGEGSGKTLEFDELNPFVDLTDEIHFDTQFGLMGMAFHPNFATNGRFFVSFNCDRTQSTSCSGRCACNSDVGCDPSKLPPDNGAQPCQYQSVIAEFSANSSSSTPSTATTASPLEVRRILTMGLPFTSHHGGQILFGPKDGYLYFMMGDGGGKGDPLNFSQNKKSLLGKILRLDINNIPTSQEITDLSLWGNYSIPEDNPFSDDSEAQAEIWAYGLRNPWRCSFDSGRPFYFYCADTGEDTYEEIDLISKGGNYGWPVYEGPNRFQPIQTSEVNTTIANSTNITNPISPVMGYTHAMVNKDIGSASVIGGYAYRSMEDPCMFGRYLYADLYAGAMWAGTESPESSGNYTSTLLPFSCAKDSPIPCDSVAGSSLPSLGYIFSFGEDNRKDVFILTSKGVYRVVRPSRCNYACAKEKITNDVVPAPGPSSDAQLDRLGRMSTFLSAIFLFAVGFGFAV</sequence>
<protein>
    <submittedName>
        <fullName evidence="1">Soluble quinoprotein glucose dehydrogenase protein</fullName>
        <ecNumber evidence="1">1.1.5.2</ecNumber>
        <ecNumber evidence="1">1.1.99.35</ecNumber>
    </submittedName>
</protein>
<comment type="caution">
    <text evidence="1">The sequence shown here is derived from an EMBL/GenBank/DDBJ whole genome shotgun (WGS) entry which is preliminary data.</text>
</comment>
<dbReference type="Proteomes" id="UP000827976">
    <property type="component" value="Chromosome 8"/>
</dbReference>
<keyword evidence="1" id="KW-0560">Oxidoreductase</keyword>
<dbReference type="EMBL" id="CM037018">
    <property type="protein sequence ID" value="KAH7675455.1"/>
    <property type="molecule type" value="Genomic_DNA"/>
</dbReference>
<reference evidence="2" key="1">
    <citation type="journal article" date="2022" name="Nat. Commun.">
        <title>Chromosome evolution and the genetic basis of agronomically important traits in greater yam.</title>
        <authorList>
            <person name="Bredeson J.V."/>
            <person name="Lyons J.B."/>
            <person name="Oniyinde I.O."/>
            <person name="Okereke N.R."/>
            <person name="Kolade O."/>
            <person name="Nnabue I."/>
            <person name="Nwadili C.O."/>
            <person name="Hribova E."/>
            <person name="Parker M."/>
            <person name="Nwogha J."/>
            <person name="Shu S."/>
            <person name="Carlson J."/>
            <person name="Kariba R."/>
            <person name="Muthemba S."/>
            <person name="Knop K."/>
            <person name="Barton G.J."/>
            <person name="Sherwood A.V."/>
            <person name="Lopez-Montes A."/>
            <person name="Asiedu R."/>
            <person name="Jamnadass R."/>
            <person name="Muchugi A."/>
            <person name="Goodstein D."/>
            <person name="Egesi C.N."/>
            <person name="Featherston J."/>
            <person name="Asfaw A."/>
            <person name="Simpson G.G."/>
            <person name="Dolezel J."/>
            <person name="Hendre P.S."/>
            <person name="Van Deynze A."/>
            <person name="Kumar P.L."/>
            <person name="Obidiegwu J.E."/>
            <person name="Bhattacharjee R."/>
            <person name="Rokhsar D.S."/>
        </authorList>
    </citation>
    <scope>NUCLEOTIDE SEQUENCE [LARGE SCALE GENOMIC DNA]</scope>
    <source>
        <strain evidence="2">cv. TDa95/00328</strain>
    </source>
</reference>
<dbReference type="EC" id="1.1.99.35" evidence="1"/>